<dbReference type="KEGG" id="meiy:MIN45_P1498"/>
<dbReference type="PRINTS" id="PR00138">
    <property type="entry name" value="MATRIXIN"/>
</dbReference>
<keyword evidence="4" id="KW-0862">Zinc</keyword>
<dbReference type="InterPro" id="IPR001818">
    <property type="entry name" value="Pept_M10_metallopeptidase"/>
</dbReference>
<keyword evidence="2" id="KW-0479">Metal-binding</keyword>
<dbReference type="SMART" id="SM00235">
    <property type="entry name" value="ZnMc"/>
    <property type="match status" value="1"/>
</dbReference>
<dbReference type="Gene3D" id="3.40.390.10">
    <property type="entry name" value="Collagenase (Catalytic Domain)"/>
    <property type="match status" value="1"/>
</dbReference>
<dbReference type="InterPro" id="IPR006026">
    <property type="entry name" value="Peptidase_Metallo"/>
</dbReference>
<evidence type="ECO:0000256" key="5">
    <source>
        <dbReference type="ARBA" id="ARBA00023049"/>
    </source>
</evidence>
<evidence type="ECO:0000256" key="1">
    <source>
        <dbReference type="ARBA" id="ARBA00022670"/>
    </source>
</evidence>
<keyword evidence="3" id="KW-0378">Hydrolase</keyword>
<evidence type="ECO:0000256" key="3">
    <source>
        <dbReference type="ARBA" id="ARBA00022801"/>
    </source>
</evidence>
<dbReference type="SUPFAM" id="SSF55486">
    <property type="entry name" value="Metalloproteases ('zincins'), catalytic domain"/>
    <property type="match status" value="1"/>
</dbReference>
<dbReference type="InterPro" id="IPR024079">
    <property type="entry name" value="MetalloPept_cat_dom_sf"/>
</dbReference>
<dbReference type="GO" id="GO:0004222">
    <property type="term" value="F:metalloendopeptidase activity"/>
    <property type="evidence" value="ECO:0007669"/>
    <property type="project" value="InterPro"/>
</dbReference>
<evidence type="ECO:0000259" key="6">
    <source>
        <dbReference type="SMART" id="SM00235"/>
    </source>
</evidence>
<feature type="domain" description="Peptidase metallopeptidase" evidence="6">
    <location>
        <begin position="22"/>
        <end position="193"/>
    </location>
</feature>
<keyword evidence="5" id="KW-0482">Metalloprotease</keyword>
<dbReference type="RefSeq" id="WP_286291408.1">
    <property type="nucleotide sequence ID" value="NZ_AP024718.1"/>
</dbReference>
<organism evidence="7 8">
    <name type="scientific">Methylomarinovum tepidoasis</name>
    <dbReference type="NCBI Taxonomy" id="2840183"/>
    <lineage>
        <taxon>Bacteria</taxon>
        <taxon>Pseudomonadati</taxon>
        <taxon>Pseudomonadota</taxon>
        <taxon>Gammaproteobacteria</taxon>
        <taxon>Methylococcales</taxon>
        <taxon>Methylothermaceae</taxon>
        <taxon>Methylomarinovum</taxon>
    </lineage>
</organism>
<evidence type="ECO:0000256" key="4">
    <source>
        <dbReference type="ARBA" id="ARBA00022833"/>
    </source>
</evidence>
<protein>
    <recommendedName>
        <fullName evidence="6">Peptidase metallopeptidase domain-containing protein</fullName>
    </recommendedName>
</protein>
<evidence type="ECO:0000313" key="8">
    <source>
        <dbReference type="Proteomes" id="UP001321450"/>
    </source>
</evidence>
<proteinExistence type="predicted"/>
<keyword evidence="1" id="KW-0645">Protease</keyword>
<dbReference type="GO" id="GO:0031012">
    <property type="term" value="C:extracellular matrix"/>
    <property type="evidence" value="ECO:0007669"/>
    <property type="project" value="InterPro"/>
</dbReference>
<keyword evidence="8" id="KW-1185">Reference proteome</keyword>
<dbReference type="Proteomes" id="UP001321450">
    <property type="component" value="Chromosome"/>
</dbReference>
<dbReference type="GO" id="GO:0008270">
    <property type="term" value="F:zinc ion binding"/>
    <property type="evidence" value="ECO:0007669"/>
    <property type="project" value="InterPro"/>
</dbReference>
<dbReference type="GO" id="GO:0030574">
    <property type="term" value="P:collagen catabolic process"/>
    <property type="evidence" value="ECO:0007669"/>
    <property type="project" value="TreeGrafter"/>
</dbReference>
<accession>A0AAU9BZR3</accession>
<dbReference type="PANTHER" id="PTHR10201">
    <property type="entry name" value="MATRIX METALLOPROTEINASE"/>
    <property type="match status" value="1"/>
</dbReference>
<name>A0AAU9BZR3_9GAMM</name>
<dbReference type="Pfam" id="PF00413">
    <property type="entry name" value="Peptidase_M10"/>
    <property type="match status" value="1"/>
</dbReference>
<gene>
    <name evidence="7" type="ORF">MIN45_P1498</name>
</gene>
<evidence type="ECO:0000313" key="7">
    <source>
        <dbReference type="EMBL" id="BCX89128.1"/>
    </source>
</evidence>
<sequence length="430" mass="48152">MRLFCFLVLYGVAATSFAYQFMGGRWPQPETTIRFDLVDTQGRDRAPSGTRWNDGFREAMERWNRSTGFTFHADEGTAPDPCRSDGQSGAGFRVDDCGFVFGRTTLAITYTQTRAGLIEEADIVFNGTLDWDIYSGPLRRREDFVRVATHELGHVLGLDHEDSGVPSIMTSLVSDLEFPQKDDMDGVAVLYDVPSPQPEACRRQVAILLNQPVEGRFEPSDCQRRFLADSPFDSDDSFVDLYRFQLPVTALVVVQLASDTADSYLELYDRERQKLIAWDDDSGTGLDAMLYARLEPGEYLIQANTALSWAQTGDYRLQVRVNLDQPSAARLTDDWNIVIDAVEVDGGLLHGELLSYVNPLDPEGLYWRLGNIAAGGASGRGGVVYFPGSRNVIFNPIDALGRHYDAVLRPYVNPADPTGWYWRLESAWPR</sequence>
<dbReference type="InterPro" id="IPR021190">
    <property type="entry name" value="Pept_M10A"/>
</dbReference>
<dbReference type="Gene3D" id="2.60.120.380">
    <property type="match status" value="1"/>
</dbReference>
<dbReference type="GO" id="GO:0006508">
    <property type="term" value="P:proteolysis"/>
    <property type="evidence" value="ECO:0007669"/>
    <property type="project" value="UniProtKB-KW"/>
</dbReference>
<evidence type="ECO:0000256" key="2">
    <source>
        <dbReference type="ARBA" id="ARBA00022723"/>
    </source>
</evidence>
<dbReference type="GO" id="GO:0030198">
    <property type="term" value="P:extracellular matrix organization"/>
    <property type="evidence" value="ECO:0007669"/>
    <property type="project" value="TreeGrafter"/>
</dbReference>
<dbReference type="AlphaFoldDB" id="A0AAU9BZR3"/>
<reference evidence="8" key="1">
    <citation type="journal article" date="2024" name="Int. J. Syst. Evol. Microbiol.">
        <title>Methylomarinovum tepidoasis sp. nov., a moderately thermophilic methanotroph of the family Methylothermaceae isolated from a deep-sea hydrothermal field.</title>
        <authorList>
            <person name="Hirayama H."/>
            <person name="Takaki Y."/>
            <person name="Abe M."/>
            <person name="Miyazaki M."/>
            <person name="Uematsu K."/>
            <person name="Matsui Y."/>
            <person name="Takai K."/>
        </authorList>
    </citation>
    <scope>NUCLEOTIDE SEQUENCE [LARGE SCALE GENOMIC DNA]</scope>
    <source>
        <strain evidence="8">IN45</strain>
    </source>
</reference>
<dbReference type="EMBL" id="AP024718">
    <property type="protein sequence ID" value="BCX89128.1"/>
    <property type="molecule type" value="Genomic_DNA"/>
</dbReference>
<dbReference type="PANTHER" id="PTHR10201:SF323">
    <property type="entry name" value="MATRIX METALLOPROTEINASE-21"/>
    <property type="match status" value="1"/>
</dbReference>